<dbReference type="HAMAP" id="MF_00240">
    <property type="entry name" value="LolA"/>
    <property type="match status" value="1"/>
</dbReference>
<dbReference type="CDD" id="cd16325">
    <property type="entry name" value="LolA"/>
    <property type="match status" value="1"/>
</dbReference>
<evidence type="ECO:0000313" key="11">
    <source>
        <dbReference type="EMBL" id="ROS04558.1"/>
    </source>
</evidence>
<comment type="function">
    <text evidence="10">Participates in the translocation of lipoproteins from the inner membrane to the outer membrane. Only forms a complex with a lipoprotein if the residue after the N-terminal Cys is not an aspartate (The Asp acts as a targeting signal to indicate that the lipoprotein should stay in the inner membrane).</text>
</comment>
<dbReference type="GO" id="GO:0044874">
    <property type="term" value="P:lipoprotein localization to outer membrane"/>
    <property type="evidence" value="ECO:0007669"/>
    <property type="project" value="UniProtKB-UniRule"/>
</dbReference>
<dbReference type="NCBIfam" id="TIGR00547">
    <property type="entry name" value="lolA"/>
    <property type="match status" value="1"/>
</dbReference>
<feature type="signal peptide" evidence="10">
    <location>
        <begin position="1"/>
        <end position="21"/>
    </location>
</feature>
<evidence type="ECO:0000256" key="4">
    <source>
        <dbReference type="ARBA" id="ARBA00014035"/>
    </source>
</evidence>
<evidence type="ECO:0000256" key="3">
    <source>
        <dbReference type="ARBA" id="ARBA00011245"/>
    </source>
</evidence>
<keyword evidence="8 10" id="KW-0653">Protein transport</keyword>
<accession>A0A3N2DXM3</accession>
<dbReference type="InterPro" id="IPR029046">
    <property type="entry name" value="LolA/LolB/LppX"/>
</dbReference>
<evidence type="ECO:0000256" key="6">
    <source>
        <dbReference type="ARBA" id="ARBA00022729"/>
    </source>
</evidence>
<feature type="chain" id="PRO_5018342851" description="Outer-membrane lipoprotein carrier protein" evidence="10">
    <location>
        <begin position="22"/>
        <end position="209"/>
    </location>
</feature>
<organism evidence="11 12">
    <name type="scientific">Sinobacterium caligoides</name>
    <dbReference type="NCBI Taxonomy" id="933926"/>
    <lineage>
        <taxon>Bacteria</taxon>
        <taxon>Pseudomonadati</taxon>
        <taxon>Pseudomonadota</taxon>
        <taxon>Gammaproteobacteria</taxon>
        <taxon>Cellvibrionales</taxon>
        <taxon>Spongiibacteraceae</taxon>
        <taxon>Sinobacterium</taxon>
    </lineage>
</organism>
<keyword evidence="7 10" id="KW-0574">Periplasm</keyword>
<keyword evidence="5 10" id="KW-0813">Transport</keyword>
<reference evidence="11 12" key="1">
    <citation type="submission" date="2018-11" db="EMBL/GenBank/DDBJ databases">
        <title>Genomic Encyclopedia of Type Strains, Phase IV (KMG-IV): sequencing the most valuable type-strain genomes for metagenomic binning, comparative biology and taxonomic classification.</title>
        <authorList>
            <person name="Goeker M."/>
        </authorList>
    </citation>
    <scope>NUCLEOTIDE SEQUENCE [LARGE SCALE GENOMIC DNA]</scope>
    <source>
        <strain evidence="11 12">DSM 100316</strain>
    </source>
</reference>
<dbReference type="InterPro" id="IPR004564">
    <property type="entry name" value="OM_lipoprot_carrier_LolA-like"/>
</dbReference>
<evidence type="ECO:0000313" key="12">
    <source>
        <dbReference type="Proteomes" id="UP000275394"/>
    </source>
</evidence>
<dbReference type="InterPro" id="IPR018323">
    <property type="entry name" value="OM_lipoprot_carrier_LolA_Pbac"/>
</dbReference>
<keyword evidence="11" id="KW-0449">Lipoprotein</keyword>
<keyword evidence="9 10" id="KW-0143">Chaperone</keyword>
<proteinExistence type="inferred from homology"/>
<dbReference type="Gene3D" id="2.50.20.10">
    <property type="entry name" value="Lipoprotein localisation LolA/LolB/LppX"/>
    <property type="match status" value="1"/>
</dbReference>
<dbReference type="PANTHER" id="PTHR35869">
    <property type="entry name" value="OUTER-MEMBRANE LIPOPROTEIN CARRIER PROTEIN"/>
    <property type="match status" value="1"/>
</dbReference>
<evidence type="ECO:0000256" key="10">
    <source>
        <dbReference type="HAMAP-Rule" id="MF_00240"/>
    </source>
</evidence>
<comment type="subcellular location">
    <subcellularLocation>
        <location evidence="1 10">Periplasm</location>
    </subcellularLocation>
</comment>
<evidence type="ECO:0000256" key="8">
    <source>
        <dbReference type="ARBA" id="ARBA00022927"/>
    </source>
</evidence>
<comment type="similarity">
    <text evidence="2 10">Belongs to the LolA family.</text>
</comment>
<dbReference type="EMBL" id="RKHR01000003">
    <property type="protein sequence ID" value="ROS04558.1"/>
    <property type="molecule type" value="Genomic_DNA"/>
</dbReference>
<dbReference type="PROSITE" id="PS51257">
    <property type="entry name" value="PROKAR_LIPOPROTEIN"/>
    <property type="match status" value="1"/>
</dbReference>
<keyword evidence="6 10" id="KW-0732">Signal</keyword>
<evidence type="ECO:0000256" key="5">
    <source>
        <dbReference type="ARBA" id="ARBA00022448"/>
    </source>
</evidence>
<dbReference type="PANTHER" id="PTHR35869:SF1">
    <property type="entry name" value="OUTER-MEMBRANE LIPOPROTEIN CARRIER PROTEIN"/>
    <property type="match status" value="1"/>
</dbReference>
<evidence type="ECO:0000256" key="2">
    <source>
        <dbReference type="ARBA" id="ARBA00007615"/>
    </source>
</evidence>
<evidence type="ECO:0000256" key="7">
    <source>
        <dbReference type="ARBA" id="ARBA00022764"/>
    </source>
</evidence>
<keyword evidence="12" id="KW-1185">Reference proteome</keyword>
<evidence type="ECO:0000256" key="9">
    <source>
        <dbReference type="ARBA" id="ARBA00023186"/>
    </source>
</evidence>
<sequence length="209" mass="22541" precursor="true">MKLLTLSIASIALSVSCVSYAGDKEVAALSGLLSGLSSYSAGFKQTLKDDDGEVIERSSGQMAVVNTGKIRWQTEQPFSQLVVTDGIKLWRYDADLEQATVGPFDVDLSKTPAMILSGKVGQLNEQYQVDGGVNAVGTGSFTLKPRSTDSLFDKLVIDFEGREVTGMTLQDGFEQSTVIRFNGIKLNPKLADSMFVFVPPKGTDVLEDN</sequence>
<dbReference type="AlphaFoldDB" id="A0A3N2DXM3"/>
<comment type="caution">
    <text evidence="11">The sequence shown here is derived from an EMBL/GenBank/DDBJ whole genome shotgun (WGS) entry which is preliminary data.</text>
</comment>
<dbReference type="RefSeq" id="WP_162844032.1">
    <property type="nucleotide sequence ID" value="NZ_RKHR01000003.1"/>
</dbReference>
<evidence type="ECO:0000256" key="1">
    <source>
        <dbReference type="ARBA" id="ARBA00004418"/>
    </source>
</evidence>
<dbReference type="GO" id="GO:0042953">
    <property type="term" value="P:lipoprotein transport"/>
    <property type="evidence" value="ECO:0007669"/>
    <property type="project" value="InterPro"/>
</dbReference>
<dbReference type="GO" id="GO:0030288">
    <property type="term" value="C:outer membrane-bounded periplasmic space"/>
    <property type="evidence" value="ECO:0007669"/>
    <property type="project" value="TreeGrafter"/>
</dbReference>
<dbReference type="Proteomes" id="UP000275394">
    <property type="component" value="Unassembled WGS sequence"/>
</dbReference>
<gene>
    <name evidence="10" type="primary">lolA</name>
    <name evidence="11" type="ORF">EDC56_0064</name>
</gene>
<name>A0A3N2DXM3_9GAMM</name>
<protein>
    <recommendedName>
        <fullName evidence="4 10">Outer-membrane lipoprotein carrier protein</fullName>
    </recommendedName>
</protein>
<comment type="subunit">
    <text evidence="3 10">Monomer.</text>
</comment>
<dbReference type="Pfam" id="PF03548">
    <property type="entry name" value="LolA"/>
    <property type="match status" value="1"/>
</dbReference>
<dbReference type="SUPFAM" id="SSF89392">
    <property type="entry name" value="Prokaryotic lipoproteins and lipoprotein localization factors"/>
    <property type="match status" value="1"/>
</dbReference>